<dbReference type="eggNOG" id="COG0551">
    <property type="taxonomic scope" value="Bacteria"/>
</dbReference>
<dbReference type="OrthoDB" id="5782056at2"/>
<organism evidence="3 4">
    <name type="scientific">Solidesulfovibrio fructosivorans JJ]</name>
    <dbReference type="NCBI Taxonomy" id="596151"/>
    <lineage>
        <taxon>Bacteria</taxon>
        <taxon>Pseudomonadati</taxon>
        <taxon>Thermodesulfobacteriota</taxon>
        <taxon>Desulfovibrionia</taxon>
        <taxon>Desulfovibrionales</taxon>
        <taxon>Desulfovibrionaceae</taxon>
        <taxon>Solidesulfovibrio</taxon>
    </lineage>
</organism>
<evidence type="ECO:0000256" key="1">
    <source>
        <dbReference type="SAM" id="Phobius"/>
    </source>
</evidence>
<feature type="domain" description="DUF2726" evidence="2">
    <location>
        <begin position="47"/>
        <end position="165"/>
    </location>
</feature>
<feature type="transmembrane region" description="Helical" evidence="1">
    <location>
        <begin position="6"/>
        <end position="24"/>
    </location>
</feature>
<dbReference type="InterPro" id="IPR024402">
    <property type="entry name" value="DUF2726"/>
</dbReference>
<dbReference type="Proteomes" id="UP000006250">
    <property type="component" value="Unassembled WGS sequence"/>
</dbReference>
<evidence type="ECO:0000313" key="4">
    <source>
        <dbReference type="Proteomes" id="UP000006250"/>
    </source>
</evidence>
<dbReference type="STRING" id="596151.DesfrDRAFT_3026"/>
<keyword evidence="4" id="KW-1185">Reference proteome</keyword>
<accession>E1JZH8</accession>
<proteinExistence type="predicted"/>
<evidence type="ECO:0000259" key="2">
    <source>
        <dbReference type="Pfam" id="PF10881"/>
    </source>
</evidence>
<dbReference type="RefSeq" id="WP_005995261.1">
    <property type="nucleotide sequence ID" value="NZ_AECZ01000023.1"/>
</dbReference>
<name>E1JZH8_SOLFR</name>
<dbReference type="AlphaFoldDB" id="E1JZH8"/>
<keyword evidence="1" id="KW-0812">Transmembrane</keyword>
<keyword evidence="1" id="KW-1133">Transmembrane helix</keyword>
<gene>
    <name evidence="3" type="ORF">DesfrDRAFT_3026</name>
</gene>
<reference evidence="3 4" key="1">
    <citation type="submission" date="2010-08" db="EMBL/GenBank/DDBJ databases">
        <title>The draft genome of Desulfovibrio fructosovorans JJ.</title>
        <authorList>
            <consortium name="US DOE Joint Genome Institute (JGI-PGF)"/>
            <person name="Lucas S."/>
            <person name="Copeland A."/>
            <person name="Lapidus A."/>
            <person name="Cheng J.-F."/>
            <person name="Bruce D."/>
            <person name="Goodwin L."/>
            <person name="Pitluck S."/>
            <person name="Land M.L."/>
            <person name="Hauser L."/>
            <person name="Chang Y.-J."/>
            <person name="Jeffries C."/>
            <person name="Wall J.D."/>
            <person name="Stahl D.A."/>
            <person name="Arkin A.P."/>
            <person name="Dehal P."/>
            <person name="Stolyar S.M."/>
            <person name="Hazen T.C."/>
            <person name="Woyke T.J."/>
        </authorList>
    </citation>
    <scope>NUCLEOTIDE SEQUENCE [LARGE SCALE GENOMIC DNA]</scope>
    <source>
        <strain evidence="3 4">JJ</strain>
    </source>
</reference>
<keyword evidence="1" id="KW-0472">Membrane</keyword>
<sequence>MDVRTVGIVVGLLVAAYLVGKFFWWRKGGEKREYYSLDFDFSVFKRKKVFTQNESKFFEQLEKLVGRRYHVLSMVRLADVLRIDNDKGNLKYADRGAYYAAFNRVSKMHLDFVVITRPGHYVACIIELDDSSHDGYPLKDRFKDEVLRTLDLPMVRIKAKPDGNYTPEYIREHLQGLL</sequence>
<protein>
    <recommendedName>
        <fullName evidence="2">DUF2726 domain-containing protein</fullName>
    </recommendedName>
</protein>
<evidence type="ECO:0000313" key="3">
    <source>
        <dbReference type="EMBL" id="EFL50225.1"/>
    </source>
</evidence>
<dbReference type="Pfam" id="PF10881">
    <property type="entry name" value="DUF2726"/>
    <property type="match status" value="1"/>
</dbReference>
<comment type="caution">
    <text evidence="3">The sequence shown here is derived from an EMBL/GenBank/DDBJ whole genome shotgun (WGS) entry which is preliminary data.</text>
</comment>
<dbReference type="EMBL" id="AECZ01000023">
    <property type="protein sequence ID" value="EFL50225.1"/>
    <property type="molecule type" value="Genomic_DNA"/>
</dbReference>